<keyword evidence="3" id="KW-1185">Reference proteome</keyword>
<feature type="domain" description="Transposase IS66 central" evidence="1">
    <location>
        <begin position="4"/>
        <end position="59"/>
    </location>
</feature>
<gene>
    <name evidence="2" type="ORF">WMO41_11800</name>
</gene>
<organism evidence="2 3">
    <name type="scientific">Ventrimonas faecis</name>
    <dbReference type="NCBI Taxonomy" id="3133170"/>
    <lineage>
        <taxon>Bacteria</taxon>
        <taxon>Bacillati</taxon>
        <taxon>Bacillota</taxon>
        <taxon>Clostridia</taxon>
        <taxon>Lachnospirales</taxon>
        <taxon>Lachnospiraceae</taxon>
        <taxon>Ventrimonas</taxon>
    </lineage>
</organism>
<comment type="caution">
    <text evidence="2">The sequence shown here is derived from an EMBL/GenBank/DDBJ whole genome shotgun (WGS) entry which is preliminary data.</text>
</comment>
<proteinExistence type="predicted"/>
<evidence type="ECO:0000259" key="1">
    <source>
        <dbReference type="Pfam" id="PF03050"/>
    </source>
</evidence>
<dbReference type="Proteomes" id="UP001437460">
    <property type="component" value="Unassembled WGS sequence"/>
</dbReference>
<dbReference type="RefSeq" id="WP_349229913.1">
    <property type="nucleotide sequence ID" value="NZ_JBBMFJ010000026.1"/>
</dbReference>
<dbReference type="PANTHER" id="PTHR33678:SF1">
    <property type="entry name" value="BLL1576 PROTEIN"/>
    <property type="match status" value="1"/>
</dbReference>
<reference evidence="2 3" key="1">
    <citation type="submission" date="2024-03" db="EMBL/GenBank/DDBJ databases">
        <title>Human intestinal bacterial collection.</title>
        <authorList>
            <person name="Pauvert C."/>
            <person name="Hitch T.C.A."/>
            <person name="Clavel T."/>
        </authorList>
    </citation>
    <scope>NUCLEOTIDE SEQUENCE [LARGE SCALE GENOMIC DNA]</scope>
    <source>
        <strain evidence="2 3">CLA-AP-H27</strain>
    </source>
</reference>
<dbReference type="InterPro" id="IPR004291">
    <property type="entry name" value="Transposase_IS66_central"/>
</dbReference>
<accession>A0ABV1HND8</accession>
<dbReference type="Pfam" id="PF03050">
    <property type="entry name" value="DDE_Tnp_IS66"/>
    <property type="match status" value="2"/>
</dbReference>
<feature type="domain" description="Transposase IS66 central" evidence="1">
    <location>
        <begin position="61"/>
        <end position="204"/>
    </location>
</feature>
<name>A0ABV1HND8_9FIRM</name>
<evidence type="ECO:0000313" key="2">
    <source>
        <dbReference type="EMBL" id="MEQ2563835.1"/>
    </source>
</evidence>
<dbReference type="EMBL" id="JBBMFJ010000026">
    <property type="protein sequence ID" value="MEQ2563835.1"/>
    <property type="molecule type" value="Genomic_DNA"/>
</dbReference>
<dbReference type="InterPro" id="IPR052344">
    <property type="entry name" value="Transposase-related"/>
</dbReference>
<dbReference type="PANTHER" id="PTHR33678">
    <property type="entry name" value="BLL1576 PROTEIN"/>
    <property type="match status" value="1"/>
</dbReference>
<sequence length="232" mass="26695">MFRRSIATPSLEAAIINAKYVNSNPLDCISRDFQANGLNLSKQTMSNWMVWTAERYLLPIYMWVHITGELSPVPPIIVYEYQKMRHSDHPKAYYKDFDGVLMTDGLEQYHKLERDLTGVKNANCMAHARCHFANAIKAIGKSNPKAVESSVAYKALVRIGAIYDLEGALKELTPEERLKERQASIKPLVEEFFFWLRKIQADRSGKWPECLLLHEAFADRTDAGCSCRWKHR</sequence>
<protein>
    <submittedName>
        <fullName evidence="2">Transposase</fullName>
    </submittedName>
</protein>
<evidence type="ECO:0000313" key="3">
    <source>
        <dbReference type="Proteomes" id="UP001437460"/>
    </source>
</evidence>